<accession>A0AAW1WEN5</accession>
<dbReference type="NCBIfam" id="TIGR00604">
    <property type="entry name" value="rad3"/>
    <property type="match status" value="1"/>
</dbReference>
<keyword evidence="10" id="KW-0411">Iron-sulfur</keyword>
<comment type="cofactor">
    <cofactor evidence="1">
        <name>[4Fe-4S] cluster</name>
        <dbReference type="ChEBI" id="CHEBI:49883"/>
    </cofactor>
</comment>
<dbReference type="SUPFAM" id="SSF52540">
    <property type="entry name" value="P-loop containing nucleoside triphosphate hydrolases"/>
    <property type="match status" value="1"/>
</dbReference>
<feature type="region of interest" description="Disordered" evidence="13">
    <location>
        <begin position="197"/>
        <end position="217"/>
    </location>
</feature>
<evidence type="ECO:0000313" key="16">
    <source>
        <dbReference type="Proteomes" id="UP001457282"/>
    </source>
</evidence>
<dbReference type="GO" id="GO:0016818">
    <property type="term" value="F:hydrolase activity, acting on acid anhydrides, in phosphorus-containing anhydrides"/>
    <property type="evidence" value="ECO:0007669"/>
    <property type="project" value="InterPro"/>
</dbReference>
<dbReference type="Pfam" id="PF06733">
    <property type="entry name" value="DEAD_2"/>
    <property type="match status" value="1"/>
</dbReference>
<dbReference type="InterPro" id="IPR014013">
    <property type="entry name" value="Helic_SF1/SF2_ATP-bd_DinG/Rad3"/>
</dbReference>
<feature type="compositionally biased region" description="Polar residues" evidence="13">
    <location>
        <begin position="78"/>
        <end position="88"/>
    </location>
</feature>
<dbReference type="InterPro" id="IPR006555">
    <property type="entry name" value="ATP-dep_Helicase_C"/>
</dbReference>
<dbReference type="InterPro" id="IPR045028">
    <property type="entry name" value="DinG/Rad3-like"/>
</dbReference>
<gene>
    <name evidence="15" type="ORF">M0R45_031769</name>
</gene>
<evidence type="ECO:0000256" key="7">
    <source>
        <dbReference type="ARBA" id="ARBA00022806"/>
    </source>
</evidence>
<dbReference type="InterPro" id="IPR014001">
    <property type="entry name" value="Helicase_ATP-bd"/>
</dbReference>
<proteinExistence type="inferred from homology"/>
<evidence type="ECO:0000256" key="2">
    <source>
        <dbReference type="ARBA" id="ARBA00004123"/>
    </source>
</evidence>
<keyword evidence="16" id="KW-1185">Reference proteome</keyword>
<dbReference type="GO" id="GO:0051536">
    <property type="term" value="F:iron-sulfur cluster binding"/>
    <property type="evidence" value="ECO:0007669"/>
    <property type="project" value="UniProtKB-KW"/>
</dbReference>
<evidence type="ECO:0000256" key="1">
    <source>
        <dbReference type="ARBA" id="ARBA00001966"/>
    </source>
</evidence>
<reference evidence="15 16" key="1">
    <citation type="journal article" date="2023" name="G3 (Bethesda)">
        <title>A chromosome-length genome assembly and annotation of blackberry (Rubus argutus, cv. 'Hillquist').</title>
        <authorList>
            <person name="Bruna T."/>
            <person name="Aryal R."/>
            <person name="Dudchenko O."/>
            <person name="Sargent D.J."/>
            <person name="Mead D."/>
            <person name="Buti M."/>
            <person name="Cavallini A."/>
            <person name="Hytonen T."/>
            <person name="Andres J."/>
            <person name="Pham M."/>
            <person name="Weisz D."/>
            <person name="Mascagni F."/>
            <person name="Usai G."/>
            <person name="Natali L."/>
            <person name="Bassil N."/>
            <person name="Fernandez G.E."/>
            <person name="Lomsadze A."/>
            <person name="Armour M."/>
            <person name="Olukolu B."/>
            <person name="Poorten T."/>
            <person name="Britton C."/>
            <person name="Davik J."/>
            <person name="Ashrafi H."/>
            <person name="Aiden E.L."/>
            <person name="Borodovsky M."/>
            <person name="Worthington M."/>
        </authorList>
    </citation>
    <scope>NUCLEOTIDE SEQUENCE [LARGE SCALE GENOMIC DNA]</scope>
    <source>
        <strain evidence="15">PI 553951</strain>
    </source>
</reference>
<organism evidence="15 16">
    <name type="scientific">Rubus argutus</name>
    <name type="common">Southern blackberry</name>
    <dbReference type="NCBI Taxonomy" id="59490"/>
    <lineage>
        <taxon>Eukaryota</taxon>
        <taxon>Viridiplantae</taxon>
        <taxon>Streptophyta</taxon>
        <taxon>Embryophyta</taxon>
        <taxon>Tracheophyta</taxon>
        <taxon>Spermatophyta</taxon>
        <taxon>Magnoliopsida</taxon>
        <taxon>eudicotyledons</taxon>
        <taxon>Gunneridae</taxon>
        <taxon>Pentapetalae</taxon>
        <taxon>rosids</taxon>
        <taxon>fabids</taxon>
        <taxon>Rosales</taxon>
        <taxon>Rosaceae</taxon>
        <taxon>Rosoideae</taxon>
        <taxon>Rosoideae incertae sedis</taxon>
        <taxon>Rubus</taxon>
    </lineage>
</organism>
<dbReference type="EMBL" id="JBEDUW010000006">
    <property type="protein sequence ID" value="KAK9923345.1"/>
    <property type="molecule type" value="Genomic_DNA"/>
</dbReference>
<feature type="domain" description="Helicase ATP-binding" evidence="14">
    <location>
        <begin position="11"/>
        <end position="454"/>
    </location>
</feature>
<dbReference type="GO" id="GO:0034085">
    <property type="term" value="P:establishment of sister chromatid cohesion"/>
    <property type="evidence" value="ECO:0007669"/>
    <property type="project" value="TreeGrafter"/>
</dbReference>
<keyword evidence="11" id="KW-0413">Isomerase</keyword>
<dbReference type="GO" id="GO:0005634">
    <property type="term" value="C:nucleus"/>
    <property type="evidence" value="ECO:0007669"/>
    <property type="project" value="UniProtKB-SubCell"/>
</dbReference>
<keyword evidence="9" id="KW-0408">Iron</keyword>
<sequence length="929" mass="104430">MEAEKEKGEAAPKFPAFPYKPYAIQIDFMNALYHSLNQGGLSMLESPTGTGKTLSIICSALQWVVDMRQQDKSKKQFETYNNSAQGGQYDSDDEPDWMRNAVINNDIEGEDKKSKKKDKFGIGYRRADKRKNQANCRDLFSQRVEEESCIKKEGKNLPMSSYALDLNDDGDFLLEEHESDKEGVPCAVKSKRKVTGVSLSSSSDEEDEAYGSSADEDEGEEKLKVYFCSRTHSQLSQFIKELRKTVFANEMKVVCLGSRKNFCINEEVLKLGNSTRINERCLELQKNKNKKVSKIKSLGAGERIRRNKASCGCPMLRKHKQQKEFKHMMSQLGALDIEDIVHQGRNMRCCPYYGSRSMVPAADLVILPYQSLLSKASRESLGLNLTNNIIIIDEAHNLADSLISMYDSKITLSQLEDVQCHIEKYFARFCNLLGPGNRRYIQTLTVLTQAFLRALLNEDTGYEGSCHDNEKASGENGMPISSVAINDFLFALNIDNINLVKLLQYIRESNIMHKISGYGAKVASFEKSLALDDGEERSTLSSFQALADFLLSLTNRDGDGRIIISRTKPTCSGKQGGYIKYVRLTGEKIFSEIVEQAHAVLLAGGTLQPIEETRERLFPWLPPNQLHFFSCSHIVPPESILPVAVARGPSGQPFDFSYSSRRSSIMIQELGRLVCNLVTVVPEGIVVFFSSFDYEGQVYNAWEASGILDRIKKKKRLFREPRKNTYVESVLKEYKETIDTLSSGERKENPSQSGAILLAVVGGKISEGINLSDGMGRCIVVVGLPYASPSDVELMERVKHIEGLGSSNSINTTNALRGNELYSGEAHEGFDILRSCRHRGKEYYENLCMKAVNQSIGRAIRHINDYAAILLVDTRYAADTSTRNFSHPTSKLPQWIKERFVASGDYGELHRMLHQFFSYNKRDGLSREL</sequence>
<dbReference type="PROSITE" id="PS51193">
    <property type="entry name" value="HELICASE_ATP_BIND_2"/>
    <property type="match status" value="1"/>
</dbReference>
<keyword evidence="7" id="KW-0347">Helicase</keyword>
<evidence type="ECO:0000313" key="15">
    <source>
        <dbReference type="EMBL" id="KAK9923345.1"/>
    </source>
</evidence>
<keyword evidence="4" id="KW-0479">Metal-binding</keyword>
<keyword evidence="5" id="KW-0547">Nucleotide-binding</keyword>
<dbReference type="PANTHER" id="PTHR11472">
    <property type="entry name" value="DNA REPAIR DEAD HELICASE RAD3/XP-D SUBFAMILY MEMBER"/>
    <property type="match status" value="1"/>
</dbReference>
<dbReference type="InterPro" id="IPR010614">
    <property type="entry name" value="RAD3-like_helicase_DEAD"/>
</dbReference>
<feature type="compositionally biased region" description="Acidic residues" evidence="13">
    <location>
        <begin position="203"/>
        <end position="217"/>
    </location>
</feature>
<dbReference type="CDD" id="cd18788">
    <property type="entry name" value="SF2_C_XPD"/>
    <property type="match status" value="1"/>
</dbReference>
<dbReference type="InterPro" id="IPR006554">
    <property type="entry name" value="Helicase-like_DEXD_c2"/>
</dbReference>
<evidence type="ECO:0000256" key="11">
    <source>
        <dbReference type="ARBA" id="ARBA00023235"/>
    </source>
</evidence>
<dbReference type="GO" id="GO:0003677">
    <property type="term" value="F:DNA binding"/>
    <property type="evidence" value="ECO:0007669"/>
    <property type="project" value="InterPro"/>
</dbReference>
<evidence type="ECO:0000256" key="6">
    <source>
        <dbReference type="ARBA" id="ARBA00022801"/>
    </source>
</evidence>
<evidence type="ECO:0000256" key="9">
    <source>
        <dbReference type="ARBA" id="ARBA00023004"/>
    </source>
</evidence>
<keyword evidence="6" id="KW-0378">Hydrolase</keyword>
<evidence type="ECO:0000256" key="13">
    <source>
        <dbReference type="SAM" id="MobiDB-lite"/>
    </source>
</evidence>
<dbReference type="Gene3D" id="3.40.50.300">
    <property type="entry name" value="P-loop containing nucleotide triphosphate hydrolases"/>
    <property type="match status" value="3"/>
</dbReference>
<evidence type="ECO:0000256" key="8">
    <source>
        <dbReference type="ARBA" id="ARBA00022840"/>
    </source>
</evidence>
<dbReference type="Pfam" id="PF13307">
    <property type="entry name" value="Helicase_C_2"/>
    <property type="match status" value="1"/>
</dbReference>
<keyword evidence="12" id="KW-0539">Nucleus</keyword>
<feature type="region of interest" description="Disordered" evidence="13">
    <location>
        <begin position="77"/>
        <end position="96"/>
    </location>
</feature>
<evidence type="ECO:0000256" key="5">
    <source>
        <dbReference type="ARBA" id="ARBA00022741"/>
    </source>
</evidence>
<dbReference type="GO" id="GO:0003678">
    <property type="term" value="F:DNA helicase activity"/>
    <property type="evidence" value="ECO:0007669"/>
    <property type="project" value="InterPro"/>
</dbReference>
<evidence type="ECO:0000256" key="3">
    <source>
        <dbReference type="ARBA" id="ARBA00008435"/>
    </source>
</evidence>
<dbReference type="AlphaFoldDB" id="A0AAW1WEN5"/>
<dbReference type="GO" id="GO:0006139">
    <property type="term" value="P:nucleobase-containing compound metabolic process"/>
    <property type="evidence" value="ECO:0007669"/>
    <property type="project" value="InterPro"/>
</dbReference>
<evidence type="ECO:0000259" key="14">
    <source>
        <dbReference type="PROSITE" id="PS51193"/>
    </source>
</evidence>
<evidence type="ECO:0000256" key="4">
    <source>
        <dbReference type="ARBA" id="ARBA00022723"/>
    </source>
</evidence>
<keyword evidence="8" id="KW-0067">ATP-binding</keyword>
<dbReference type="PANTHER" id="PTHR11472:SF41">
    <property type="entry name" value="ATP-DEPENDENT DNA HELICASE DDX11-RELATED"/>
    <property type="match status" value="1"/>
</dbReference>
<dbReference type="Proteomes" id="UP001457282">
    <property type="component" value="Unassembled WGS sequence"/>
</dbReference>
<comment type="subcellular location">
    <subcellularLocation>
        <location evidence="2">Nucleus</location>
    </subcellularLocation>
</comment>
<evidence type="ECO:0000256" key="10">
    <source>
        <dbReference type="ARBA" id="ARBA00023014"/>
    </source>
</evidence>
<dbReference type="SMART" id="SM00487">
    <property type="entry name" value="DEXDc"/>
    <property type="match status" value="1"/>
</dbReference>
<evidence type="ECO:0000256" key="12">
    <source>
        <dbReference type="ARBA" id="ARBA00023242"/>
    </source>
</evidence>
<name>A0AAW1WEN5_RUBAR</name>
<protein>
    <recommendedName>
        <fullName evidence="14">Helicase ATP-binding domain-containing protein</fullName>
    </recommendedName>
</protein>
<dbReference type="SMART" id="SM00488">
    <property type="entry name" value="DEXDc2"/>
    <property type="match status" value="1"/>
</dbReference>
<dbReference type="InterPro" id="IPR013020">
    <property type="entry name" value="Rad3/Chl1-like"/>
</dbReference>
<comment type="similarity">
    <text evidence="3">Belongs to the DEAD box helicase family. DEAH subfamily. DDX11/CHL1 sub-subfamily.</text>
</comment>
<dbReference type="GO" id="GO:0005524">
    <property type="term" value="F:ATP binding"/>
    <property type="evidence" value="ECO:0007669"/>
    <property type="project" value="UniProtKB-KW"/>
</dbReference>
<dbReference type="InterPro" id="IPR027417">
    <property type="entry name" value="P-loop_NTPase"/>
</dbReference>
<dbReference type="FunFam" id="3.40.50.300:FF:001791">
    <property type="entry name" value="RAD3-like DNA-binding helicase protein"/>
    <property type="match status" value="1"/>
</dbReference>
<dbReference type="SMART" id="SM00491">
    <property type="entry name" value="HELICc2"/>
    <property type="match status" value="1"/>
</dbReference>
<comment type="caution">
    <text evidence="15">The sequence shown here is derived from an EMBL/GenBank/DDBJ whole genome shotgun (WGS) entry which is preliminary data.</text>
</comment>
<dbReference type="GO" id="GO:0046872">
    <property type="term" value="F:metal ion binding"/>
    <property type="evidence" value="ECO:0007669"/>
    <property type="project" value="UniProtKB-KW"/>
</dbReference>